<protein>
    <submittedName>
        <fullName evidence="1">Histone acetyltransferase 1</fullName>
        <ecNumber evidence="1">2.3.1.48</ecNumber>
    </submittedName>
</protein>
<dbReference type="EC" id="2.3.1.48" evidence="1"/>
<keyword evidence="1" id="KW-0808">Transferase</keyword>
<accession>A0ACC3S922</accession>
<organism evidence="1 2">
    <name type="scientific">Zalaria obscura</name>
    <dbReference type="NCBI Taxonomy" id="2024903"/>
    <lineage>
        <taxon>Eukaryota</taxon>
        <taxon>Fungi</taxon>
        <taxon>Dikarya</taxon>
        <taxon>Ascomycota</taxon>
        <taxon>Pezizomycotina</taxon>
        <taxon>Dothideomycetes</taxon>
        <taxon>Dothideomycetidae</taxon>
        <taxon>Dothideales</taxon>
        <taxon>Zalariaceae</taxon>
        <taxon>Zalaria</taxon>
    </lineage>
</organism>
<keyword evidence="2" id="KW-1185">Reference proteome</keyword>
<keyword evidence="1" id="KW-0012">Acyltransferase</keyword>
<name>A0ACC3S922_9PEZI</name>
<comment type="caution">
    <text evidence="1">The sequence shown here is derived from an EMBL/GenBank/DDBJ whole genome shotgun (WGS) entry which is preliminary data.</text>
</comment>
<dbReference type="Proteomes" id="UP001320706">
    <property type="component" value="Unassembled WGS sequence"/>
</dbReference>
<proteinExistence type="predicted"/>
<evidence type="ECO:0000313" key="1">
    <source>
        <dbReference type="EMBL" id="KAK8202091.1"/>
    </source>
</evidence>
<reference evidence="1" key="1">
    <citation type="submission" date="2024-02" db="EMBL/GenBank/DDBJ databases">
        <title>Metagenome Assembled Genome of Zalaria obscura JY119.</title>
        <authorList>
            <person name="Vighnesh L."/>
            <person name="Jagadeeshwari U."/>
            <person name="Venkata Ramana C."/>
            <person name="Sasikala C."/>
        </authorList>
    </citation>
    <scope>NUCLEOTIDE SEQUENCE</scope>
    <source>
        <strain evidence="1">JY119</strain>
    </source>
</reference>
<evidence type="ECO:0000313" key="2">
    <source>
        <dbReference type="Proteomes" id="UP001320706"/>
    </source>
</evidence>
<gene>
    <name evidence="1" type="primary">HAT1</name>
    <name evidence="1" type="ORF">M8818_005617</name>
</gene>
<dbReference type="EMBL" id="JAMKPW020000033">
    <property type="protein sequence ID" value="KAK8202091.1"/>
    <property type="molecule type" value="Genomic_DNA"/>
</dbReference>
<sequence>MEHQKTPDPELATGASTSESLATTLEATYTSGMAGPETPDSALSAEIAAQVEEWSTNSNEAFEISLMRNNKPLVTFNPEFTYPIFGQEEAIFGYQGLDISLAFAAHNLKPHLEVKWDKQFPEVGDIKATGIKGALADFLPASALTSQKRSEYLQDGEDAAWKPPGQSIKSYTVDGTRHEIYVASLADPAARELLENMQVLVPLFIEGGSALELDHDWSTERWKIFFIYQHQPSTDKTSPAYSLVGYGTSYRVFTFPDRENPDETATNLLKNTTPIDDILTAWSHPPSKDATSPLALPSRERLSQFLILPPYQGFGHGAKLYNTMYAHLTAESNILEFTVEDPNEAFDDLRDVCDLLHLRATYPEFAELKINTSVPAQKLRASEPVPSDEIIPVAVVEKIRKGSKIMPRQLARLLEMQTLAHIPALHRSTSRITRKEKSSNEMDKAYFFWRLYVKQRLYVFNRDALAQLDREERVEKLEATVENVLVDYERLLELAEKRGARGAEEESGSGGVAVRRGKRKVVVDEDEDEDDEDDDAEDGADGKEAEEDDGEEMDEDEDGVDVTDALEGGANGQSAAKRRKLA</sequence>